<comment type="caution">
    <text evidence="1">The sequence shown here is derived from an EMBL/GenBank/DDBJ whole genome shotgun (WGS) entry which is preliminary data.</text>
</comment>
<proteinExistence type="predicted"/>
<dbReference type="EMBL" id="CM004388">
    <property type="protein sequence ID" value="KAG8661034.1"/>
    <property type="molecule type" value="Genomic_DNA"/>
</dbReference>
<sequence>MAHPFSFAISRMAIPWRETIVLLPSKAVDFFSLLSRWILEFLEDYFLHAPEKSG</sequence>
<gene>
    <name evidence="1" type="ORF">MANES_02G220870v8</name>
</gene>
<name>A0ACB7I9X7_MANES</name>
<organism evidence="1 2">
    <name type="scientific">Manihot esculenta</name>
    <name type="common">Cassava</name>
    <name type="synonym">Jatropha manihot</name>
    <dbReference type="NCBI Taxonomy" id="3983"/>
    <lineage>
        <taxon>Eukaryota</taxon>
        <taxon>Viridiplantae</taxon>
        <taxon>Streptophyta</taxon>
        <taxon>Embryophyta</taxon>
        <taxon>Tracheophyta</taxon>
        <taxon>Spermatophyta</taxon>
        <taxon>Magnoliopsida</taxon>
        <taxon>eudicotyledons</taxon>
        <taxon>Gunneridae</taxon>
        <taxon>Pentapetalae</taxon>
        <taxon>rosids</taxon>
        <taxon>fabids</taxon>
        <taxon>Malpighiales</taxon>
        <taxon>Euphorbiaceae</taxon>
        <taxon>Crotonoideae</taxon>
        <taxon>Manihoteae</taxon>
        <taxon>Manihot</taxon>
    </lineage>
</organism>
<evidence type="ECO:0000313" key="1">
    <source>
        <dbReference type="EMBL" id="KAG8661034.1"/>
    </source>
</evidence>
<dbReference type="Proteomes" id="UP000091857">
    <property type="component" value="Chromosome 2"/>
</dbReference>
<protein>
    <submittedName>
        <fullName evidence="1">Uncharacterized protein</fullName>
    </submittedName>
</protein>
<accession>A0ACB7I9X7</accession>
<keyword evidence="2" id="KW-1185">Reference proteome</keyword>
<reference evidence="2" key="1">
    <citation type="journal article" date="2016" name="Nat. Biotechnol.">
        <title>Sequencing wild and cultivated cassava and related species reveals extensive interspecific hybridization and genetic diversity.</title>
        <authorList>
            <person name="Bredeson J.V."/>
            <person name="Lyons J.B."/>
            <person name="Prochnik S.E."/>
            <person name="Wu G.A."/>
            <person name="Ha C.M."/>
            <person name="Edsinger-Gonzales E."/>
            <person name="Grimwood J."/>
            <person name="Schmutz J."/>
            <person name="Rabbi I.Y."/>
            <person name="Egesi C."/>
            <person name="Nauluvula P."/>
            <person name="Lebot V."/>
            <person name="Ndunguru J."/>
            <person name="Mkamilo G."/>
            <person name="Bart R.S."/>
            <person name="Setter T.L."/>
            <person name="Gleadow R.M."/>
            <person name="Kulakow P."/>
            <person name="Ferguson M.E."/>
            <person name="Rounsley S."/>
            <person name="Rokhsar D.S."/>
        </authorList>
    </citation>
    <scope>NUCLEOTIDE SEQUENCE [LARGE SCALE GENOMIC DNA]</scope>
    <source>
        <strain evidence="2">cv. AM560-2</strain>
    </source>
</reference>
<evidence type="ECO:0000313" key="2">
    <source>
        <dbReference type="Proteomes" id="UP000091857"/>
    </source>
</evidence>